<proteinExistence type="predicted"/>
<gene>
    <name evidence="1" type="ORF">DIR46_02175</name>
</gene>
<evidence type="ECO:0000313" key="1">
    <source>
        <dbReference type="EMBL" id="AWL03374.1"/>
    </source>
</evidence>
<dbReference type="EMBL" id="CP029343">
    <property type="protein sequence ID" value="AWL03374.1"/>
    <property type="molecule type" value="Genomic_DNA"/>
</dbReference>
<dbReference type="Proteomes" id="UP000245820">
    <property type="component" value="Chromosome"/>
</dbReference>
<name>A0A2S2DDF5_9BURK</name>
<organism evidence="1 2">
    <name type="scientific">Massilia oculi</name>
    <dbReference type="NCBI Taxonomy" id="945844"/>
    <lineage>
        <taxon>Bacteria</taxon>
        <taxon>Pseudomonadati</taxon>
        <taxon>Pseudomonadota</taxon>
        <taxon>Betaproteobacteria</taxon>
        <taxon>Burkholderiales</taxon>
        <taxon>Oxalobacteraceae</taxon>
        <taxon>Telluria group</taxon>
        <taxon>Massilia</taxon>
    </lineage>
</organism>
<evidence type="ECO:0008006" key="3">
    <source>
        <dbReference type="Google" id="ProtNLM"/>
    </source>
</evidence>
<sequence length="153" mass="17098">MKEIVLTKAAGGVLVPTDPQAAEYIAKLKTGAAVRATVKQQRNPRFHRKFFALLNLAFDAWEPAANTYKGQVVGKNFDQFRNDIVCLAGFYEMAVNLRGETRLTAKSISFANMGQAEFDDLYNATVNVILKHILTTYDRDTLDAVMDQLLGFF</sequence>
<dbReference type="OrthoDB" id="1442247at2"/>
<keyword evidence="2" id="KW-1185">Reference proteome</keyword>
<evidence type="ECO:0000313" key="2">
    <source>
        <dbReference type="Proteomes" id="UP000245820"/>
    </source>
</evidence>
<accession>A0A2S2DDF5</accession>
<reference evidence="1 2" key="1">
    <citation type="submission" date="2018-05" db="EMBL/GenBank/DDBJ databases">
        <title>Complete genome sequence of Massilia oculi sp. nov. CCUG 43427T (=DSM 26321T), the type strain of M. oculi, and comparison with genome sequences of other Massilia strains.</title>
        <authorList>
            <person name="Zhu B."/>
        </authorList>
    </citation>
    <scope>NUCLEOTIDE SEQUENCE [LARGE SCALE GENOMIC DNA]</scope>
    <source>
        <strain evidence="1 2">CCUG 43427</strain>
    </source>
</reference>
<dbReference type="KEGG" id="mtim:DIR46_02175"/>
<dbReference type="Pfam" id="PF07105">
    <property type="entry name" value="DUF1367"/>
    <property type="match status" value="2"/>
</dbReference>
<dbReference type="AlphaFoldDB" id="A0A2S2DDF5"/>
<dbReference type="InterPro" id="IPR009797">
    <property type="entry name" value="DUF1367"/>
</dbReference>
<dbReference type="RefSeq" id="WP_109343777.1">
    <property type="nucleotide sequence ID" value="NZ_CP029343.1"/>
</dbReference>
<protein>
    <recommendedName>
        <fullName evidence="3">DUF1367 domain-containing protein</fullName>
    </recommendedName>
</protein>